<dbReference type="InterPro" id="IPR036097">
    <property type="entry name" value="HisK_dim/P_sf"/>
</dbReference>
<dbReference type="Pfam" id="PF00512">
    <property type="entry name" value="HisKA"/>
    <property type="match status" value="1"/>
</dbReference>
<keyword evidence="9" id="KW-1133">Transmembrane helix</keyword>
<feature type="domain" description="PAS" evidence="11">
    <location>
        <begin position="329"/>
        <end position="374"/>
    </location>
</feature>
<dbReference type="GO" id="GO:0005886">
    <property type="term" value="C:plasma membrane"/>
    <property type="evidence" value="ECO:0007669"/>
    <property type="project" value="UniProtKB-SubCell"/>
</dbReference>
<dbReference type="CDD" id="cd00082">
    <property type="entry name" value="HisKA"/>
    <property type="match status" value="1"/>
</dbReference>
<dbReference type="CDD" id="cd12912">
    <property type="entry name" value="PDC2_MCP_like"/>
    <property type="match status" value="1"/>
</dbReference>
<dbReference type="GO" id="GO:0005524">
    <property type="term" value="F:ATP binding"/>
    <property type="evidence" value="ECO:0007669"/>
    <property type="project" value="UniProtKB-KW"/>
</dbReference>
<dbReference type="PRINTS" id="PR00344">
    <property type="entry name" value="BCTRLSENSOR"/>
</dbReference>
<dbReference type="GO" id="GO:0000155">
    <property type="term" value="F:phosphorelay sensor kinase activity"/>
    <property type="evidence" value="ECO:0007669"/>
    <property type="project" value="InterPro"/>
</dbReference>
<evidence type="ECO:0000259" key="12">
    <source>
        <dbReference type="PROSITE" id="PS50113"/>
    </source>
</evidence>
<proteinExistence type="predicted"/>
<dbReference type="InterPro" id="IPR000700">
    <property type="entry name" value="PAS-assoc_C"/>
</dbReference>
<dbReference type="PROSITE" id="PS50109">
    <property type="entry name" value="HIS_KIN"/>
    <property type="match status" value="1"/>
</dbReference>
<feature type="transmembrane region" description="Helical" evidence="9">
    <location>
        <begin position="12"/>
        <end position="34"/>
    </location>
</feature>
<feature type="domain" description="Histidine kinase" evidence="10">
    <location>
        <begin position="464"/>
        <end position="674"/>
    </location>
</feature>
<organism evidence="13 14">
    <name type="scientific">Desulfofervidus auxilii</name>
    <dbReference type="NCBI Taxonomy" id="1621989"/>
    <lineage>
        <taxon>Bacteria</taxon>
        <taxon>Pseudomonadati</taxon>
        <taxon>Thermodesulfobacteriota</taxon>
        <taxon>Candidatus Desulfofervidia</taxon>
        <taxon>Candidatus Desulfofervidales</taxon>
        <taxon>Candidatus Desulfofervidaceae</taxon>
        <taxon>Candidatus Desulfofervidus</taxon>
    </lineage>
</organism>
<evidence type="ECO:0000256" key="2">
    <source>
        <dbReference type="ARBA" id="ARBA00012438"/>
    </source>
</evidence>
<keyword evidence="14" id="KW-1185">Reference proteome</keyword>
<dbReference type="Pfam" id="PF08448">
    <property type="entry name" value="PAS_4"/>
    <property type="match status" value="1"/>
</dbReference>
<feature type="domain" description="PAC" evidence="12">
    <location>
        <begin position="400"/>
        <end position="451"/>
    </location>
</feature>
<evidence type="ECO:0000256" key="3">
    <source>
        <dbReference type="ARBA" id="ARBA00022553"/>
    </source>
</evidence>
<dbReference type="OrthoDB" id="9805591at2"/>
<dbReference type="SMART" id="SM00387">
    <property type="entry name" value="HATPase_c"/>
    <property type="match status" value="1"/>
</dbReference>
<evidence type="ECO:0000256" key="7">
    <source>
        <dbReference type="ARBA" id="ARBA00022840"/>
    </source>
</evidence>
<dbReference type="Gene3D" id="1.10.287.130">
    <property type="match status" value="1"/>
</dbReference>
<dbReference type="PANTHER" id="PTHR43065">
    <property type="entry name" value="SENSOR HISTIDINE KINASE"/>
    <property type="match status" value="1"/>
</dbReference>
<evidence type="ECO:0000256" key="1">
    <source>
        <dbReference type="ARBA" id="ARBA00000085"/>
    </source>
</evidence>
<dbReference type="InterPro" id="IPR036890">
    <property type="entry name" value="HATPase_C_sf"/>
</dbReference>
<evidence type="ECO:0000259" key="11">
    <source>
        <dbReference type="PROSITE" id="PS50112"/>
    </source>
</evidence>
<keyword evidence="5" id="KW-0547">Nucleotide-binding</keyword>
<keyword evidence="9" id="KW-0812">Transmembrane</keyword>
<dbReference type="EC" id="2.7.13.3" evidence="2"/>
<keyword evidence="9" id="KW-0472">Membrane</keyword>
<dbReference type="RefSeq" id="WP_066065156.1">
    <property type="nucleotide sequence ID" value="NZ_CP013015.1"/>
</dbReference>
<evidence type="ECO:0000313" key="13">
    <source>
        <dbReference type="EMBL" id="AMM41912.1"/>
    </source>
</evidence>
<dbReference type="PROSITE" id="PS50112">
    <property type="entry name" value="PAS"/>
    <property type="match status" value="1"/>
</dbReference>
<feature type="transmembrane region" description="Helical" evidence="9">
    <location>
        <begin position="287"/>
        <end position="307"/>
    </location>
</feature>
<dbReference type="SMART" id="SM00091">
    <property type="entry name" value="PAS"/>
    <property type="match status" value="1"/>
</dbReference>
<dbReference type="InterPro" id="IPR003594">
    <property type="entry name" value="HATPase_dom"/>
</dbReference>
<dbReference type="SUPFAM" id="SSF47384">
    <property type="entry name" value="Homodimeric domain of signal transducing histidine kinase"/>
    <property type="match status" value="1"/>
</dbReference>
<evidence type="ECO:0000259" key="10">
    <source>
        <dbReference type="PROSITE" id="PS50109"/>
    </source>
</evidence>
<dbReference type="SUPFAM" id="SSF55874">
    <property type="entry name" value="ATPase domain of HSP90 chaperone/DNA topoisomerase II/histidine kinase"/>
    <property type="match status" value="1"/>
</dbReference>
<keyword evidence="3" id="KW-0597">Phosphoprotein</keyword>
<keyword evidence="8" id="KW-0902">Two-component regulatory system</keyword>
<dbReference type="PANTHER" id="PTHR43065:SF46">
    <property type="entry name" value="C4-DICARBOXYLATE TRANSPORT SENSOR PROTEIN DCTB"/>
    <property type="match status" value="1"/>
</dbReference>
<comment type="catalytic activity">
    <reaction evidence="1">
        <text>ATP + protein L-histidine = ADP + protein N-phospho-L-histidine.</text>
        <dbReference type="EC" id="2.7.13.3"/>
    </reaction>
</comment>
<gene>
    <name evidence="13" type="ORF">HS1_002126</name>
</gene>
<reference evidence="13 14" key="1">
    <citation type="submission" date="2015-10" db="EMBL/GenBank/DDBJ databases">
        <title>Candidatus Desulfofervidus auxilii, a hydrogenotrophic sulfate-reducing bacterium involved in the thermophilic anaerobic oxidation of methane.</title>
        <authorList>
            <person name="Krukenberg V."/>
            <person name="Richter M."/>
            <person name="Wegener G."/>
        </authorList>
    </citation>
    <scope>NUCLEOTIDE SEQUENCE [LARGE SCALE GENOMIC DNA]</scope>
    <source>
        <strain evidence="13 14">HS1</strain>
    </source>
</reference>
<protein>
    <recommendedName>
        <fullName evidence="2">histidine kinase</fullName>
        <ecNumber evidence="2">2.7.13.3</ecNumber>
    </recommendedName>
</protein>
<keyword evidence="6 13" id="KW-0418">Kinase</keyword>
<dbReference type="SUPFAM" id="SSF55785">
    <property type="entry name" value="PYP-like sensor domain (PAS domain)"/>
    <property type="match status" value="1"/>
</dbReference>
<dbReference type="EMBL" id="CP013015">
    <property type="protein sequence ID" value="AMM41912.1"/>
    <property type="molecule type" value="Genomic_DNA"/>
</dbReference>
<dbReference type="Gene3D" id="3.30.565.10">
    <property type="entry name" value="Histidine kinase-like ATPase, C-terminal domain"/>
    <property type="match status" value="1"/>
</dbReference>
<evidence type="ECO:0000256" key="8">
    <source>
        <dbReference type="ARBA" id="ARBA00023012"/>
    </source>
</evidence>
<accession>A0A7U4QM70</accession>
<sequence>MKQYIKWDISSHKFLLGVGSGVIILLLCALNLGIHSAQDLKEIIAQQFNHQQLILARQASQEIENSFNALIEELLILKYSQREPSPDLLQMIFQRAHRLGARGLLVLNQDKKVIYKIGEPTLTKLTPLDPNNLAVHLSKSWVYISEPLRKKIIVLFIDPYLLVQRHVARIRSGKTGYAWVIDENGYFIYHPIKSFIGQNAFKVRQEKAPDFYFKKINKIQRQEMLQGKEGIGEYISLWHRDVKGYVKKFVAYTPIHIPYTSHIWSVAVCVPEKEVNAVIHYLYLKQFFIQGSLILALIGLGIFALSLERGFRETLRQEVERKTEVLKKSEEKYRLLIESADDLILTLDMFGNIISFNQATASFFKKKPALLHGQPFNVIMQWPPNTIIDCLNQLYTTKQSIVKEHIVKINGKPHWLNTKLMPLYLGEEIKEILCIARDITKEKLVQEQLSNAEKMASLGTLAAGVAHEINNPLGIIIGFGELLLENTPRETQAYQDIKLILKHALHCKSIVQNLLNFARPTEDLSKAIDINEAIKEVINVVRHTLEINNIQMKIEFASSLPLVQGDKKQLQQVFLNLIINAMDAMPDGGELSITTRLDEQQAIEVLFQDTGCGIKEEDLGKIFDPFFTTKPEGRGTGLGLSISYSIISKHNGRIRCESEENKGATFIIDLPPIGGQYAR</sequence>
<evidence type="ECO:0000256" key="5">
    <source>
        <dbReference type="ARBA" id="ARBA00022741"/>
    </source>
</evidence>
<dbReference type="CDD" id="cd00130">
    <property type="entry name" value="PAS"/>
    <property type="match status" value="1"/>
</dbReference>
<dbReference type="InterPro" id="IPR004358">
    <property type="entry name" value="Sig_transdc_His_kin-like_C"/>
</dbReference>
<dbReference type="AlphaFoldDB" id="A0A7U4QM70"/>
<evidence type="ECO:0000256" key="4">
    <source>
        <dbReference type="ARBA" id="ARBA00022679"/>
    </source>
</evidence>
<keyword evidence="4" id="KW-0808">Transferase</keyword>
<dbReference type="InterPro" id="IPR035965">
    <property type="entry name" value="PAS-like_dom_sf"/>
</dbReference>
<dbReference type="Gene3D" id="3.30.450.20">
    <property type="entry name" value="PAS domain"/>
    <property type="match status" value="2"/>
</dbReference>
<dbReference type="Pfam" id="PF02518">
    <property type="entry name" value="HATPase_c"/>
    <property type="match status" value="1"/>
</dbReference>
<keyword evidence="7" id="KW-0067">ATP-binding</keyword>
<evidence type="ECO:0000256" key="6">
    <source>
        <dbReference type="ARBA" id="ARBA00022777"/>
    </source>
</evidence>
<dbReference type="Proteomes" id="UP000070560">
    <property type="component" value="Chromosome"/>
</dbReference>
<evidence type="ECO:0000256" key="9">
    <source>
        <dbReference type="SAM" id="Phobius"/>
    </source>
</evidence>
<dbReference type="InterPro" id="IPR000014">
    <property type="entry name" value="PAS"/>
</dbReference>
<dbReference type="InterPro" id="IPR013656">
    <property type="entry name" value="PAS_4"/>
</dbReference>
<evidence type="ECO:0000313" key="14">
    <source>
        <dbReference type="Proteomes" id="UP000070560"/>
    </source>
</evidence>
<dbReference type="NCBIfam" id="TIGR00229">
    <property type="entry name" value="sensory_box"/>
    <property type="match status" value="1"/>
</dbReference>
<dbReference type="KEGG" id="daw:HS1_002126"/>
<dbReference type="InterPro" id="IPR003661">
    <property type="entry name" value="HisK_dim/P_dom"/>
</dbReference>
<dbReference type="PROSITE" id="PS50113">
    <property type="entry name" value="PAC"/>
    <property type="match status" value="1"/>
</dbReference>
<name>A0A7U4QM70_DESA2</name>
<dbReference type="InterPro" id="IPR005467">
    <property type="entry name" value="His_kinase_dom"/>
</dbReference>
<dbReference type="SMART" id="SM00388">
    <property type="entry name" value="HisKA"/>
    <property type="match status" value="1"/>
</dbReference>